<organism evidence="12 13">
    <name type="scientific">Larkinella bovis</name>
    <dbReference type="NCBI Taxonomy" id="683041"/>
    <lineage>
        <taxon>Bacteria</taxon>
        <taxon>Pseudomonadati</taxon>
        <taxon>Bacteroidota</taxon>
        <taxon>Cytophagia</taxon>
        <taxon>Cytophagales</taxon>
        <taxon>Spirosomataceae</taxon>
        <taxon>Larkinella</taxon>
    </lineage>
</organism>
<evidence type="ECO:0000259" key="10">
    <source>
        <dbReference type="Pfam" id="PF00593"/>
    </source>
</evidence>
<dbReference type="Gene3D" id="2.60.40.1120">
    <property type="entry name" value="Carboxypeptidase-like, regulatory domain"/>
    <property type="match status" value="1"/>
</dbReference>
<dbReference type="Gene3D" id="2.170.130.10">
    <property type="entry name" value="TonB-dependent receptor, plug domain"/>
    <property type="match status" value="1"/>
</dbReference>
<dbReference type="Pfam" id="PF07715">
    <property type="entry name" value="Plug"/>
    <property type="match status" value="1"/>
</dbReference>
<dbReference type="Pfam" id="PF13715">
    <property type="entry name" value="CarbopepD_reg_2"/>
    <property type="match status" value="1"/>
</dbReference>
<evidence type="ECO:0000256" key="5">
    <source>
        <dbReference type="ARBA" id="ARBA00023077"/>
    </source>
</evidence>
<dbReference type="NCBIfam" id="TIGR04056">
    <property type="entry name" value="OMP_RagA_SusC"/>
    <property type="match status" value="1"/>
</dbReference>
<keyword evidence="3 8" id="KW-1134">Transmembrane beta strand</keyword>
<keyword evidence="6 8" id="KW-0472">Membrane</keyword>
<feature type="domain" description="TonB-dependent receptor plug" evidence="11">
    <location>
        <begin position="104"/>
        <end position="219"/>
    </location>
</feature>
<evidence type="ECO:0000256" key="6">
    <source>
        <dbReference type="ARBA" id="ARBA00023136"/>
    </source>
</evidence>
<keyword evidence="13" id="KW-1185">Reference proteome</keyword>
<dbReference type="Gene3D" id="2.40.170.20">
    <property type="entry name" value="TonB-dependent receptor, beta-barrel domain"/>
    <property type="match status" value="1"/>
</dbReference>
<gene>
    <name evidence="12" type="ORF">ACFPMF_20975</name>
</gene>
<name>A0ABW0IE90_9BACT</name>
<dbReference type="InterPro" id="IPR023996">
    <property type="entry name" value="TonB-dep_OMP_SusC/RagA"/>
</dbReference>
<evidence type="ECO:0000256" key="2">
    <source>
        <dbReference type="ARBA" id="ARBA00022448"/>
    </source>
</evidence>
<proteinExistence type="inferred from homology"/>
<dbReference type="InterPro" id="IPR023997">
    <property type="entry name" value="TonB-dep_OMP_SusC/RagA_CS"/>
</dbReference>
<evidence type="ECO:0000256" key="1">
    <source>
        <dbReference type="ARBA" id="ARBA00004571"/>
    </source>
</evidence>
<comment type="similarity">
    <text evidence="8 9">Belongs to the TonB-dependent receptor family.</text>
</comment>
<feature type="domain" description="TonB-dependent receptor-like beta-barrel" evidence="10">
    <location>
        <begin position="386"/>
        <end position="928"/>
    </location>
</feature>
<evidence type="ECO:0000256" key="4">
    <source>
        <dbReference type="ARBA" id="ARBA00022692"/>
    </source>
</evidence>
<dbReference type="InterPro" id="IPR000531">
    <property type="entry name" value="Beta-barrel_TonB"/>
</dbReference>
<dbReference type="RefSeq" id="WP_379848880.1">
    <property type="nucleotide sequence ID" value="NZ_JBHSMA010000008.1"/>
</dbReference>
<evidence type="ECO:0000313" key="12">
    <source>
        <dbReference type="EMBL" id="MFC5411809.1"/>
    </source>
</evidence>
<dbReference type="EMBL" id="JBHSMA010000008">
    <property type="protein sequence ID" value="MFC5411809.1"/>
    <property type="molecule type" value="Genomic_DNA"/>
</dbReference>
<keyword evidence="4 8" id="KW-0812">Transmembrane</keyword>
<keyword evidence="5 9" id="KW-0798">TonB box</keyword>
<dbReference type="NCBIfam" id="TIGR04057">
    <property type="entry name" value="SusC_RagA_signa"/>
    <property type="match status" value="1"/>
</dbReference>
<evidence type="ECO:0000313" key="13">
    <source>
        <dbReference type="Proteomes" id="UP001596106"/>
    </source>
</evidence>
<dbReference type="SUPFAM" id="SSF49464">
    <property type="entry name" value="Carboxypeptidase regulatory domain-like"/>
    <property type="match status" value="1"/>
</dbReference>
<dbReference type="Pfam" id="PF00593">
    <property type="entry name" value="TonB_dep_Rec_b-barrel"/>
    <property type="match status" value="1"/>
</dbReference>
<evidence type="ECO:0000256" key="3">
    <source>
        <dbReference type="ARBA" id="ARBA00022452"/>
    </source>
</evidence>
<accession>A0ABW0IE90</accession>
<evidence type="ECO:0000256" key="9">
    <source>
        <dbReference type="RuleBase" id="RU003357"/>
    </source>
</evidence>
<keyword evidence="2 8" id="KW-0813">Transport</keyword>
<dbReference type="SUPFAM" id="SSF56935">
    <property type="entry name" value="Porins"/>
    <property type="match status" value="1"/>
</dbReference>
<comment type="caution">
    <text evidence="12">The sequence shown here is derived from an EMBL/GenBank/DDBJ whole genome shotgun (WGS) entry which is preliminary data.</text>
</comment>
<evidence type="ECO:0000256" key="8">
    <source>
        <dbReference type="PROSITE-ProRule" id="PRU01360"/>
    </source>
</evidence>
<keyword evidence="7 8" id="KW-0998">Cell outer membrane</keyword>
<evidence type="ECO:0000256" key="7">
    <source>
        <dbReference type="ARBA" id="ARBA00023237"/>
    </source>
</evidence>
<dbReference type="Proteomes" id="UP001596106">
    <property type="component" value="Unassembled WGS sequence"/>
</dbReference>
<reference evidence="13" key="1">
    <citation type="journal article" date="2019" name="Int. J. Syst. Evol. Microbiol.">
        <title>The Global Catalogue of Microorganisms (GCM) 10K type strain sequencing project: providing services to taxonomists for standard genome sequencing and annotation.</title>
        <authorList>
            <consortium name="The Broad Institute Genomics Platform"/>
            <consortium name="The Broad Institute Genome Sequencing Center for Infectious Disease"/>
            <person name="Wu L."/>
            <person name="Ma J."/>
        </authorList>
    </citation>
    <scope>NUCLEOTIDE SEQUENCE [LARGE SCALE GENOMIC DNA]</scope>
    <source>
        <strain evidence="13">CCUG 55250</strain>
    </source>
</reference>
<dbReference type="InterPro" id="IPR012910">
    <property type="entry name" value="Plug_dom"/>
</dbReference>
<protein>
    <submittedName>
        <fullName evidence="12">SusC/RagA family TonB-linked outer membrane protein</fullName>
    </submittedName>
</protein>
<dbReference type="InterPro" id="IPR037066">
    <property type="entry name" value="Plug_dom_sf"/>
</dbReference>
<dbReference type="InterPro" id="IPR008969">
    <property type="entry name" value="CarboxyPept-like_regulatory"/>
</dbReference>
<evidence type="ECO:0000259" key="11">
    <source>
        <dbReference type="Pfam" id="PF07715"/>
    </source>
</evidence>
<dbReference type="InterPro" id="IPR039426">
    <property type="entry name" value="TonB-dep_rcpt-like"/>
</dbReference>
<sequence length="974" mass="105708">MLSRTDQAIADITVTGRVTDATTNEALAGCSVVLKGTQRGTTTDANGEYRIAVPDSKAVLVFGFIGFVSQEIPVNSQSTLNVSLRAAANELSQVVVIGYGSASKKDMTGAVKSIKSTEFNQGIINSPEQLLQGKVAGVNVTSASGEPGSNQNITIRGPGGVRTGSTPLFVLDGIALDNSSTGGATNPLNFLNPQDIESIDVLKDASATAIYGSRGANGVVLITTKKGKAGFSTFNISSSVGISKMARPLELFSPDEFRRQVVAVGGVLEDFKASTDWQKEVSQTALTQNHNLSFSGGSEKLTYYGSFGLQDQEGILKNSTLKRYTGRINVSQKLLEDRLTVDVNLNASNTNNLRPPTEGLLGAAISTNPTIPAYDDKGQPFQYQAGTNPIITLNLEKDVTTVNRVIGNISPSLKLTKELVYKLNLGIDNSNSVRDIQSLPNAVPLRDGRLDTYYKTNRNVLIENYFTYTYSTTNHNLTALLGHSYQKIFIQERWSSINKFPISPIEPIYNPGLGQDLTLANNRPGGYAIENELQSFFSRVNYQYKDRYLATATVRADGSSKFGANNKYGIFPSVSVGWRLSEEEFLKSGPFSDLKLRAGWGQTGNQEIPSKITQALFTSQVSGTTSYPLDNTNVYPAGTSYTRLANPNIQWEVSTQTDIGLDFALFKGALAGSVDYFRKVSNNILLEVIPADPVQPAGTFWTNVPDMTITNQGVELDLNYRYASLNGFRFDIGGNITFIHNRVNNSPYTVIPSGSASGSGLTSATINGYINGQPIGTFFLKEFTGFDDKGISTFRDVDGDGIITDKDRVAIGSALPTKQFNLNGNAAYKGFDLAVNFNGVSGNKIYDNTANANFYKLRLSKSLNTTPEAIQYPNESINNSAPVSSRYLKNGSFFRLNNLALGYNLSPKLIGLSRWVSNIRLSVTGQNLFVITKYDGYDPEVNTDRTINGISSYGIDYLSYPKARTFVFGLNLSF</sequence>
<dbReference type="PROSITE" id="PS52016">
    <property type="entry name" value="TONB_DEPENDENT_REC_3"/>
    <property type="match status" value="1"/>
</dbReference>
<dbReference type="InterPro" id="IPR036942">
    <property type="entry name" value="Beta-barrel_TonB_sf"/>
</dbReference>
<comment type="subcellular location">
    <subcellularLocation>
        <location evidence="1 8">Cell outer membrane</location>
        <topology evidence="1 8">Multi-pass membrane protein</topology>
    </subcellularLocation>
</comment>